<evidence type="ECO:0000313" key="3">
    <source>
        <dbReference type="EMBL" id="JAT45210.1"/>
    </source>
</evidence>
<dbReference type="PROSITE" id="PS50191">
    <property type="entry name" value="CRAL_TRIO"/>
    <property type="match status" value="1"/>
</dbReference>
<evidence type="ECO:0000256" key="1">
    <source>
        <dbReference type="SAM" id="MobiDB-lite"/>
    </source>
</evidence>
<feature type="region of interest" description="Disordered" evidence="1">
    <location>
        <begin position="149"/>
        <end position="169"/>
    </location>
</feature>
<accession>A0A1D1XS78</accession>
<dbReference type="PANTHER" id="PTHR47041">
    <property type="entry name" value="SEC14 CYTOSOLIC FACTOR FAMILY PROTEIN / PHOSPHOGLYCERIDE TRANSFER FAMILY PROTEIN"/>
    <property type="match status" value="1"/>
</dbReference>
<gene>
    <name evidence="3" type="primary">SEC14_6</name>
    <name evidence="3" type="ORF">g.51395</name>
</gene>
<sequence length="370" mass="41920">MGDLVHVPGPSKNSKTSTNFTNKIWTKCSMVASSPRLLSEKMVKRMVPLKHLGKEGGTSRGILWFLVKVAALEGVRRFSKVKCPLIWKVLQGLQILSYSPFKLLQRWAPIKNLVKGMQYIFLQAISKPLLLLSATTAFSDYSENSKKPFNNAVDSQQHSESSALQPTSNLRASEEATEDVSENWLLQLRGEIEKQGVVLPERINDDELHRFYTAANGDFSCLMRSIRRTIRWRETYGILSLEELESWSHLVFWHGFDVKLRPCLIIRLGLACASLSSPERPRFAQAVVSQMEHGVLFLVNQEDPQITVVMDCEGLSPFRSPMQMMRSCSILMQDHYPNRLGTLFVIRLPPVVRVIAQTFIQVGYPSGILL</sequence>
<feature type="domain" description="CRAL-TRIO" evidence="2">
    <location>
        <begin position="240"/>
        <end position="365"/>
    </location>
</feature>
<feature type="compositionally biased region" description="Polar residues" evidence="1">
    <location>
        <begin position="152"/>
        <end position="169"/>
    </location>
</feature>
<dbReference type="PANTHER" id="PTHR47041:SF2">
    <property type="entry name" value="SEC14 CYTOSOLIC FACTOR FAMILY PROTEIN _ PHOSPHOGLYCERIDE TRANSFER FAMILY PROTEIN"/>
    <property type="match status" value="1"/>
</dbReference>
<protein>
    <submittedName>
        <fullName evidence="3">SEC14 cytosolic factor</fullName>
    </submittedName>
</protein>
<organism evidence="3">
    <name type="scientific">Anthurium amnicola</name>
    <dbReference type="NCBI Taxonomy" id="1678845"/>
    <lineage>
        <taxon>Eukaryota</taxon>
        <taxon>Viridiplantae</taxon>
        <taxon>Streptophyta</taxon>
        <taxon>Embryophyta</taxon>
        <taxon>Tracheophyta</taxon>
        <taxon>Spermatophyta</taxon>
        <taxon>Magnoliopsida</taxon>
        <taxon>Liliopsida</taxon>
        <taxon>Araceae</taxon>
        <taxon>Pothoideae</taxon>
        <taxon>Potheae</taxon>
        <taxon>Anthurium</taxon>
    </lineage>
</organism>
<dbReference type="InterPro" id="IPR001251">
    <property type="entry name" value="CRAL-TRIO_dom"/>
</dbReference>
<dbReference type="CDD" id="cd00170">
    <property type="entry name" value="SEC14"/>
    <property type="match status" value="1"/>
</dbReference>
<dbReference type="EMBL" id="GDJX01022726">
    <property type="protein sequence ID" value="JAT45210.1"/>
    <property type="molecule type" value="Transcribed_RNA"/>
</dbReference>
<dbReference type="SUPFAM" id="SSF52087">
    <property type="entry name" value="CRAL/TRIO domain"/>
    <property type="match status" value="1"/>
</dbReference>
<dbReference type="AlphaFoldDB" id="A0A1D1XS78"/>
<reference evidence="3" key="1">
    <citation type="submission" date="2015-07" db="EMBL/GenBank/DDBJ databases">
        <title>Transcriptome Assembly of Anthurium amnicola.</title>
        <authorList>
            <person name="Suzuki J."/>
        </authorList>
    </citation>
    <scope>NUCLEOTIDE SEQUENCE</scope>
</reference>
<proteinExistence type="predicted"/>
<dbReference type="Gene3D" id="3.40.525.10">
    <property type="entry name" value="CRAL-TRIO lipid binding domain"/>
    <property type="match status" value="1"/>
</dbReference>
<evidence type="ECO:0000259" key="2">
    <source>
        <dbReference type="PROSITE" id="PS50191"/>
    </source>
</evidence>
<name>A0A1D1XS78_9ARAE</name>
<dbReference type="InterPro" id="IPR036865">
    <property type="entry name" value="CRAL-TRIO_dom_sf"/>
</dbReference>
<dbReference type="Pfam" id="PF00650">
    <property type="entry name" value="CRAL_TRIO"/>
    <property type="match status" value="1"/>
</dbReference>